<name>A0A517SWD3_9BACT</name>
<dbReference type="Proteomes" id="UP000315003">
    <property type="component" value="Chromosome"/>
</dbReference>
<proteinExistence type="predicted"/>
<accession>A0A517SWD3</accession>
<organism evidence="2 3">
    <name type="scientific">Stieleria bergensis</name>
    <dbReference type="NCBI Taxonomy" id="2528025"/>
    <lineage>
        <taxon>Bacteria</taxon>
        <taxon>Pseudomonadati</taxon>
        <taxon>Planctomycetota</taxon>
        <taxon>Planctomycetia</taxon>
        <taxon>Pirellulales</taxon>
        <taxon>Pirellulaceae</taxon>
        <taxon>Stieleria</taxon>
    </lineage>
</organism>
<dbReference type="EMBL" id="CP036272">
    <property type="protein sequence ID" value="QDT60444.1"/>
    <property type="molecule type" value="Genomic_DNA"/>
</dbReference>
<keyword evidence="3" id="KW-1185">Reference proteome</keyword>
<evidence type="ECO:0000313" key="3">
    <source>
        <dbReference type="Proteomes" id="UP000315003"/>
    </source>
</evidence>
<feature type="domain" description="GYF" evidence="1">
    <location>
        <begin position="5"/>
        <end position="57"/>
    </location>
</feature>
<reference evidence="2 3" key="1">
    <citation type="submission" date="2019-02" db="EMBL/GenBank/DDBJ databases">
        <title>Deep-cultivation of Planctomycetes and their phenomic and genomic characterization uncovers novel biology.</title>
        <authorList>
            <person name="Wiegand S."/>
            <person name="Jogler M."/>
            <person name="Boedeker C."/>
            <person name="Pinto D."/>
            <person name="Vollmers J."/>
            <person name="Rivas-Marin E."/>
            <person name="Kohn T."/>
            <person name="Peeters S.H."/>
            <person name="Heuer A."/>
            <person name="Rast P."/>
            <person name="Oberbeckmann S."/>
            <person name="Bunk B."/>
            <person name="Jeske O."/>
            <person name="Meyerdierks A."/>
            <person name="Storesund J.E."/>
            <person name="Kallscheuer N."/>
            <person name="Luecker S."/>
            <person name="Lage O.M."/>
            <person name="Pohl T."/>
            <person name="Merkel B.J."/>
            <person name="Hornburger P."/>
            <person name="Mueller R.-W."/>
            <person name="Bruemmer F."/>
            <person name="Labrenz M."/>
            <person name="Spormann A.M."/>
            <person name="Op den Camp H."/>
            <person name="Overmann J."/>
            <person name="Amann R."/>
            <person name="Jetten M.S.M."/>
            <person name="Mascher T."/>
            <person name="Medema M.H."/>
            <person name="Devos D.P."/>
            <person name="Kaster A.-K."/>
            <person name="Ovreas L."/>
            <person name="Rohde M."/>
            <person name="Galperin M.Y."/>
            <person name="Jogler C."/>
        </authorList>
    </citation>
    <scope>NUCLEOTIDE SEQUENCE [LARGE SCALE GENOMIC DNA]</scope>
    <source>
        <strain evidence="2 3">SV_7m_r</strain>
    </source>
</reference>
<dbReference type="AlphaFoldDB" id="A0A517SWD3"/>
<dbReference type="RefSeq" id="WP_419187369.1">
    <property type="nucleotide sequence ID" value="NZ_CP036272.1"/>
</dbReference>
<dbReference type="InterPro" id="IPR025640">
    <property type="entry name" value="GYF_2"/>
</dbReference>
<gene>
    <name evidence="2" type="ORF">SV7mr_29670</name>
</gene>
<evidence type="ECO:0000313" key="2">
    <source>
        <dbReference type="EMBL" id="QDT60444.1"/>
    </source>
</evidence>
<dbReference type="Pfam" id="PF14237">
    <property type="entry name" value="GYF_2"/>
    <property type="match status" value="1"/>
</dbReference>
<sequence length="75" mass="8543">MSATWYYITSGWLGRSKRVGPVSEAELLQLIEKGTIEPTTLLQSPKTKERWVPMSKVKPAMERWKSLHPESEQAG</sequence>
<evidence type="ECO:0000259" key="1">
    <source>
        <dbReference type="Pfam" id="PF14237"/>
    </source>
</evidence>
<protein>
    <recommendedName>
        <fullName evidence="1">GYF domain-containing protein</fullName>
    </recommendedName>
</protein>